<evidence type="ECO:0000256" key="4">
    <source>
        <dbReference type="ARBA" id="ARBA00023242"/>
    </source>
</evidence>
<evidence type="ECO:0000313" key="5">
    <source>
        <dbReference type="EMBL" id="KAJ8797871.1"/>
    </source>
</evidence>
<proteinExistence type="inferred from homology"/>
<sequence>MSFNRHNLKYYVLPKKPKKVAFDCLEWIRKHHPHDSGIIYCLSRRECDTVADTLQKDGLAALAYHAGLSDSARDEVQHKWINQDGCQVTFLKINKGNNIL</sequence>
<dbReference type="GO" id="GO:0043138">
    <property type="term" value="F:3'-5' DNA helicase activity"/>
    <property type="evidence" value="ECO:0007669"/>
    <property type="project" value="TreeGrafter"/>
</dbReference>
<dbReference type="GO" id="GO:0009378">
    <property type="term" value="F:four-way junction helicase activity"/>
    <property type="evidence" value="ECO:0007669"/>
    <property type="project" value="TreeGrafter"/>
</dbReference>
<dbReference type="GO" id="GO:0005634">
    <property type="term" value="C:nucleus"/>
    <property type="evidence" value="ECO:0007669"/>
    <property type="project" value="TreeGrafter"/>
</dbReference>
<dbReference type="EMBL" id="JAIQCJ010000154">
    <property type="protein sequence ID" value="KAJ8797871.1"/>
    <property type="molecule type" value="Genomic_DNA"/>
</dbReference>
<dbReference type="PANTHER" id="PTHR13710:SF153">
    <property type="entry name" value="RECQ-LIKE DNA HELICASE BLM"/>
    <property type="match status" value="1"/>
</dbReference>
<evidence type="ECO:0000256" key="1">
    <source>
        <dbReference type="ARBA" id="ARBA00005446"/>
    </source>
</evidence>
<evidence type="ECO:0000313" key="6">
    <source>
        <dbReference type="Proteomes" id="UP001159641"/>
    </source>
</evidence>
<keyword evidence="6" id="KW-1185">Reference proteome</keyword>
<keyword evidence="4" id="KW-0539">Nucleus</keyword>
<dbReference type="PANTHER" id="PTHR13710">
    <property type="entry name" value="DNA HELICASE RECQ FAMILY MEMBER"/>
    <property type="match status" value="1"/>
</dbReference>
<gene>
    <name evidence="5" type="ORF">J1605_017073</name>
</gene>
<organism evidence="5 6">
    <name type="scientific">Eschrichtius robustus</name>
    <name type="common">California gray whale</name>
    <name type="synonym">Eschrichtius gibbosus</name>
    <dbReference type="NCBI Taxonomy" id="9764"/>
    <lineage>
        <taxon>Eukaryota</taxon>
        <taxon>Metazoa</taxon>
        <taxon>Chordata</taxon>
        <taxon>Craniata</taxon>
        <taxon>Vertebrata</taxon>
        <taxon>Euteleostomi</taxon>
        <taxon>Mammalia</taxon>
        <taxon>Eutheria</taxon>
        <taxon>Laurasiatheria</taxon>
        <taxon>Artiodactyla</taxon>
        <taxon>Whippomorpha</taxon>
        <taxon>Cetacea</taxon>
        <taxon>Mysticeti</taxon>
        <taxon>Eschrichtiidae</taxon>
        <taxon>Eschrichtius</taxon>
    </lineage>
</organism>
<dbReference type="GO" id="GO:0005737">
    <property type="term" value="C:cytoplasm"/>
    <property type="evidence" value="ECO:0007669"/>
    <property type="project" value="TreeGrafter"/>
</dbReference>
<protein>
    <submittedName>
        <fullName evidence="5">Uncharacterized protein</fullName>
    </submittedName>
</protein>
<dbReference type="GO" id="GO:0000723">
    <property type="term" value="P:telomere maintenance"/>
    <property type="evidence" value="ECO:0007669"/>
    <property type="project" value="TreeGrafter"/>
</dbReference>
<keyword evidence="3" id="KW-0413">Isomerase</keyword>
<dbReference type="GO" id="GO:0003677">
    <property type="term" value="F:DNA binding"/>
    <property type="evidence" value="ECO:0007669"/>
    <property type="project" value="UniProtKB-KW"/>
</dbReference>
<dbReference type="AlphaFoldDB" id="A0AB34I487"/>
<dbReference type="GO" id="GO:0005694">
    <property type="term" value="C:chromosome"/>
    <property type="evidence" value="ECO:0007669"/>
    <property type="project" value="TreeGrafter"/>
</dbReference>
<comment type="caution">
    <text evidence="5">The sequence shown here is derived from an EMBL/GenBank/DDBJ whole genome shotgun (WGS) entry which is preliminary data.</text>
</comment>
<evidence type="ECO:0000256" key="3">
    <source>
        <dbReference type="ARBA" id="ARBA00023235"/>
    </source>
</evidence>
<dbReference type="Proteomes" id="UP001159641">
    <property type="component" value="Unassembled WGS sequence"/>
</dbReference>
<accession>A0AB34I487</accession>
<dbReference type="Gene3D" id="3.40.50.300">
    <property type="entry name" value="P-loop containing nucleotide triphosphate hydrolases"/>
    <property type="match status" value="1"/>
</dbReference>
<reference evidence="5 6" key="1">
    <citation type="submission" date="2022-11" db="EMBL/GenBank/DDBJ databases">
        <title>Whole genome sequence of Eschrichtius robustus ER-17-0199.</title>
        <authorList>
            <person name="Bruniche-Olsen A."/>
            <person name="Black A.N."/>
            <person name="Fields C.J."/>
            <person name="Walden K."/>
            <person name="Dewoody J.A."/>
        </authorList>
    </citation>
    <scope>NUCLEOTIDE SEQUENCE [LARGE SCALE GENOMIC DNA]</scope>
    <source>
        <strain evidence="5">ER-17-0199</strain>
        <tissue evidence="5">Blubber</tissue>
    </source>
</reference>
<keyword evidence="2" id="KW-0238">DNA-binding</keyword>
<comment type="similarity">
    <text evidence="1">Belongs to the helicase family. RecQ subfamily.</text>
</comment>
<dbReference type="InterPro" id="IPR027417">
    <property type="entry name" value="P-loop_NTPase"/>
</dbReference>
<dbReference type="SUPFAM" id="SSF52540">
    <property type="entry name" value="P-loop containing nucleoside triphosphate hydrolases"/>
    <property type="match status" value="1"/>
</dbReference>
<name>A0AB34I487_ESCRO</name>
<evidence type="ECO:0000256" key="2">
    <source>
        <dbReference type="ARBA" id="ARBA00023125"/>
    </source>
</evidence>
<dbReference type="GO" id="GO:0000724">
    <property type="term" value="P:double-strand break repair via homologous recombination"/>
    <property type="evidence" value="ECO:0007669"/>
    <property type="project" value="TreeGrafter"/>
</dbReference>